<protein>
    <recommendedName>
        <fullName evidence="3">Mediator of RNA polymerase II transcription subunit 33A</fullName>
    </recommendedName>
</protein>
<dbReference type="Gramene" id="TVU18704">
    <property type="protein sequence ID" value="TVU18704"/>
    <property type="gene ID" value="EJB05_34815"/>
</dbReference>
<dbReference type="PANTHER" id="PTHR33739:SF10">
    <property type="entry name" value="OS05G0312000 PROTEIN"/>
    <property type="match status" value="1"/>
</dbReference>
<reference evidence="1 2" key="1">
    <citation type="journal article" date="2019" name="Sci. Rep.">
        <title>A high-quality genome of Eragrostis curvula grass provides insights into Poaceae evolution and supports new strategies to enhance forage quality.</title>
        <authorList>
            <person name="Carballo J."/>
            <person name="Santos B.A.C.M."/>
            <person name="Zappacosta D."/>
            <person name="Garbus I."/>
            <person name="Selva J.P."/>
            <person name="Gallo C.A."/>
            <person name="Diaz A."/>
            <person name="Albertini E."/>
            <person name="Caccamo M."/>
            <person name="Echenique V."/>
        </authorList>
    </citation>
    <scope>NUCLEOTIDE SEQUENCE [LARGE SCALE GENOMIC DNA]</scope>
    <source>
        <strain evidence="2">cv. Victoria</strain>
        <tissue evidence="1">Leaf</tissue>
    </source>
</reference>
<evidence type="ECO:0000313" key="1">
    <source>
        <dbReference type="EMBL" id="TVU18704.1"/>
    </source>
</evidence>
<dbReference type="GO" id="GO:2000762">
    <property type="term" value="P:regulation of phenylpropanoid metabolic process"/>
    <property type="evidence" value="ECO:0007669"/>
    <property type="project" value="InterPro"/>
</dbReference>
<dbReference type="PANTHER" id="PTHR33739">
    <property type="entry name" value="OS07G0681500 PROTEIN"/>
    <property type="match status" value="1"/>
</dbReference>
<evidence type="ECO:0008006" key="3">
    <source>
        <dbReference type="Google" id="ProtNLM"/>
    </source>
</evidence>
<feature type="non-terminal residue" evidence="1">
    <location>
        <position position="1"/>
    </location>
</feature>
<comment type="caution">
    <text evidence="1">The sequence shown here is derived from an EMBL/GenBank/DDBJ whole genome shotgun (WGS) entry which is preliminary data.</text>
</comment>
<dbReference type="OrthoDB" id="683212at2759"/>
<dbReference type="AlphaFoldDB" id="A0A5J9U567"/>
<proteinExistence type="predicted"/>
<gene>
    <name evidence="1" type="ORF">EJB05_34815</name>
</gene>
<dbReference type="GO" id="GO:0016592">
    <property type="term" value="C:mediator complex"/>
    <property type="evidence" value="ECO:0007669"/>
    <property type="project" value="InterPro"/>
</dbReference>
<keyword evidence="2" id="KW-1185">Reference proteome</keyword>
<dbReference type="InterPro" id="IPR039638">
    <property type="entry name" value="MED33A/B"/>
</dbReference>
<name>A0A5J9U567_9POAL</name>
<dbReference type="EMBL" id="RWGY01000029">
    <property type="protein sequence ID" value="TVU18704.1"/>
    <property type="molecule type" value="Genomic_DNA"/>
</dbReference>
<organism evidence="1 2">
    <name type="scientific">Eragrostis curvula</name>
    <name type="common">weeping love grass</name>
    <dbReference type="NCBI Taxonomy" id="38414"/>
    <lineage>
        <taxon>Eukaryota</taxon>
        <taxon>Viridiplantae</taxon>
        <taxon>Streptophyta</taxon>
        <taxon>Embryophyta</taxon>
        <taxon>Tracheophyta</taxon>
        <taxon>Spermatophyta</taxon>
        <taxon>Magnoliopsida</taxon>
        <taxon>Liliopsida</taxon>
        <taxon>Poales</taxon>
        <taxon>Poaceae</taxon>
        <taxon>PACMAD clade</taxon>
        <taxon>Chloridoideae</taxon>
        <taxon>Eragrostideae</taxon>
        <taxon>Eragrostidinae</taxon>
        <taxon>Eragrostis</taxon>
    </lineage>
</organism>
<accession>A0A5J9U567</accession>
<evidence type="ECO:0000313" key="2">
    <source>
        <dbReference type="Proteomes" id="UP000324897"/>
    </source>
</evidence>
<dbReference type="Proteomes" id="UP000324897">
    <property type="component" value="Chromosome 7"/>
</dbReference>
<sequence>MAAAAAAAELERRVMSAVKASAARGDPPLLQAAEAARCARRASASGGLALAPALVANLCFAHNTGAMWKLLDQAMASRLVCPLHTLALLTQRVVPNRREQPEAFRLYLELLGRYAVVPVYPEGAEKKAILAQSLDEAMQLSQRYGLQQMDFGHAVTLFIFSLINILIDCILEDCGLPNISVGEHDNTYSRNMDSDANECSVDIGDEHREHLRRKNILLSIEIVERITANKMAQDRPEYFNNLLQRLHHMGALKSKNIVLANCMTDSLTNNIQKIISPGYQLGSSRLLGAFVSSHHCSSATCSSIFGPGKGSYWIQFDMFMEYTMDGRQLHAISSIEILTEISKTLQVLNRATWQETFQALWISALRLVQRGSDSPEGPFPRLDSRLSMLLAIIPLSITNILKEEADKLEGGMGSVIRGELLSSLQVLGQFRSLLLPPPATVHLANAAARKAALVLSNIKPGNDNMYNSSKDSSSIKAVGNMLHLIVEACIARKLIDTSAYFWPGYVVPVKDSSPVKESPWSTLIEGSPLMELKDALMITPASSVAELEKLYSFAVLGSAEEKLAVSKILCGASLLRGWNIQEHVVQMVLKLLSMFLPLHSGSDGRYIQHMPMLYELISGISSVEAVHVFSMYGLVPEVAAMLMPLCEIFGSLPPSNHRSCNLEEASVYSVFSCAFLSLLRLWKFLRPPVENALSRRGVSVWSALRLDFLLLLRNSSSALKTLSAVSATDIFLLDPSFQKPVYIDSFPKLRAWYLQNQACIASTLSTACNGTSVLHVANMMLKIICRKMPKGGGLSLNPESTSNSSMSSSPTVQEDICQWPHVPAWEVLEAVPFVLEAVLTACAHGKLSSRDLVTGLRELADFLPASLAAIVSYFSAEITRGIWKPVMLNGSDWPSPAATLPAVESEIKEVQ</sequence>